<dbReference type="AlphaFoldDB" id="E8UZZ5"/>
<feature type="binding site" evidence="4">
    <location>
        <position position="8"/>
    </location>
    <ligand>
        <name>a divalent metal cation</name>
        <dbReference type="ChEBI" id="CHEBI:60240"/>
        <label>1</label>
    </ligand>
</feature>
<dbReference type="PANTHER" id="PTHR46124">
    <property type="entry name" value="D-AMINOACYL-TRNA DEACYLASE"/>
    <property type="match status" value="1"/>
</dbReference>
<dbReference type="PROSITE" id="PS01137">
    <property type="entry name" value="TATD_1"/>
    <property type="match status" value="1"/>
</dbReference>
<evidence type="ECO:0000313" key="6">
    <source>
        <dbReference type="Proteomes" id="UP000006844"/>
    </source>
</evidence>
<dbReference type="GO" id="GO:0004536">
    <property type="term" value="F:DNA nuclease activity"/>
    <property type="evidence" value="ECO:0007669"/>
    <property type="project" value="InterPro"/>
</dbReference>
<reference evidence="5 6" key="1">
    <citation type="journal article" date="2012" name="Stand. Genomic Sci.">
        <title>Complete genome sequence of Terriglobus saanensis type strain SP1PR4(T), an Acidobacteria from tundra soil.</title>
        <authorList>
            <person name="Rawat S.R."/>
            <person name="Mannisto M.K."/>
            <person name="Starovoytov V."/>
            <person name="Goodwin L."/>
            <person name="Nolan M."/>
            <person name="Hauser L."/>
            <person name="Land M."/>
            <person name="Davenport K.W."/>
            <person name="Woyke T."/>
            <person name="Haggblom M.M."/>
        </authorList>
    </citation>
    <scope>NUCLEOTIDE SEQUENCE</scope>
    <source>
        <strain evidence="6">ATCC BAA-1853 / DSM 23119 / SP1PR4</strain>
    </source>
</reference>
<keyword evidence="2 4" id="KW-0479">Metal-binding</keyword>
<evidence type="ECO:0000256" key="4">
    <source>
        <dbReference type="PIRSR" id="PIRSR005902-1"/>
    </source>
</evidence>
<dbReference type="SUPFAM" id="SSF51556">
    <property type="entry name" value="Metallo-dependent hydrolases"/>
    <property type="match status" value="1"/>
</dbReference>
<dbReference type="NCBIfam" id="TIGR00010">
    <property type="entry name" value="YchF/TatD family DNA exonuclease"/>
    <property type="match status" value="1"/>
</dbReference>
<dbReference type="eggNOG" id="COG0084">
    <property type="taxonomic scope" value="Bacteria"/>
</dbReference>
<dbReference type="InterPro" id="IPR001130">
    <property type="entry name" value="TatD-like"/>
</dbReference>
<dbReference type="Gene3D" id="3.20.20.140">
    <property type="entry name" value="Metal-dependent hydrolases"/>
    <property type="match status" value="1"/>
</dbReference>
<dbReference type="CDD" id="cd01310">
    <property type="entry name" value="TatD_DNAse"/>
    <property type="match status" value="1"/>
</dbReference>
<dbReference type="InterPro" id="IPR018228">
    <property type="entry name" value="DNase_TatD-rel_CS"/>
</dbReference>
<feature type="binding site" evidence="4">
    <location>
        <position position="176"/>
    </location>
    <ligand>
        <name>a divalent metal cation</name>
        <dbReference type="ChEBI" id="CHEBI:60240"/>
        <label>2</label>
    </ligand>
</feature>
<evidence type="ECO:0000256" key="2">
    <source>
        <dbReference type="ARBA" id="ARBA00022723"/>
    </source>
</evidence>
<dbReference type="RefSeq" id="WP_013567883.1">
    <property type="nucleotide sequence ID" value="NC_014963.1"/>
</dbReference>
<dbReference type="InterPro" id="IPR015991">
    <property type="entry name" value="TatD/YcfH-like"/>
</dbReference>
<proteinExistence type="inferred from homology"/>
<sequence>MLVDSHAHLDYYEGPELDQVLGNARAAGLGTILSIGIGDGPETMHRAHDLATTRSTPELQIFASAGIHPQEAHKATPEGLEKLSALAAQEKVIAIGEIGLDYYHLDNPDIATQKAAFSAQMKIAAAAGKPIILHCRTSELAVPAAKERYGAADAADDMLTMLEDEWAPTGLPGILHCFSGTVEHAKRGLAIGFYLSFAGNLTYPRFTTIREAAVAAPADRILVETDSPFLAPIPHRGQRNEPANTAVTANFLAELRGITTPALIAQTTTNFQRLFPTTRIPSLAE</sequence>
<protein>
    <submittedName>
        <fullName evidence="5">Hydrolase, TatD family</fullName>
    </submittedName>
</protein>
<evidence type="ECO:0000256" key="1">
    <source>
        <dbReference type="ARBA" id="ARBA00009275"/>
    </source>
</evidence>
<feature type="binding site" evidence="4">
    <location>
        <position position="97"/>
    </location>
    <ligand>
        <name>a divalent metal cation</name>
        <dbReference type="ChEBI" id="CHEBI:60240"/>
        <label>1</label>
    </ligand>
</feature>
<name>E8UZZ5_TERSS</name>
<feature type="binding site" evidence="4">
    <location>
        <position position="134"/>
    </location>
    <ligand>
        <name>a divalent metal cation</name>
        <dbReference type="ChEBI" id="CHEBI:60240"/>
        <label>2</label>
    </ligand>
</feature>
<dbReference type="OrthoDB" id="9810005at2"/>
<accession>E8UZZ5</accession>
<dbReference type="KEGG" id="tsa:AciPR4_1326"/>
<gene>
    <name evidence="5" type="ordered locus">AciPR4_1326</name>
</gene>
<dbReference type="Proteomes" id="UP000006844">
    <property type="component" value="Chromosome"/>
</dbReference>
<dbReference type="PANTHER" id="PTHR46124:SF2">
    <property type="entry name" value="D-AMINOACYL-TRNA DEACYLASE"/>
    <property type="match status" value="1"/>
</dbReference>
<keyword evidence="3 5" id="KW-0378">Hydrolase</keyword>
<keyword evidence="6" id="KW-1185">Reference proteome</keyword>
<feature type="binding site" evidence="4">
    <location>
        <position position="6"/>
    </location>
    <ligand>
        <name>a divalent metal cation</name>
        <dbReference type="ChEBI" id="CHEBI:60240"/>
        <label>1</label>
    </ligand>
</feature>
<dbReference type="EMBL" id="CP002467">
    <property type="protein sequence ID" value="ADV82150.1"/>
    <property type="molecule type" value="Genomic_DNA"/>
</dbReference>
<evidence type="ECO:0000313" key="5">
    <source>
        <dbReference type="EMBL" id="ADV82150.1"/>
    </source>
</evidence>
<dbReference type="GO" id="GO:0046872">
    <property type="term" value="F:metal ion binding"/>
    <property type="evidence" value="ECO:0007669"/>
    <property type="project" value="UniProtKB-KW"/>
</dbReference>
<organism evidence="5 6">
    <name type="scientific">Terriglobus saanensis (strain ATCC BAA-1853 / DSM 23119 / SP1PR4)</name>
    <dbReference type="NCBI Taxonomy" id="401053"/>
    <lineage>
        <taxon>Bacteria</taxon>
        <taxon>Pseudomonadati</taxon>
        <taxon>Acidobacteriota</taxon>
        <taxon>Terriglobia</taxon>
        <taxon>Terriglobales</taxon>
        <taxon>Acidobacteriaceae</taxon>
        <taxon>Terriglobus</taxon>
    </lineage>
</organism>
<dbReference type="GO" id="GO:0016788">
    <property type="term" value="F:hydrolase activity, acting on ester bonds"/>
    <property type="evidence" value="ECO:0007669"/>
    <property type="project" value="InterPro"/>
</dbReference>
<dbReference type="InterPro" id="IPR032466">
    <property type="entry name" value="Metal_Hydrolase"/>
</dbReference>
<comment type="similarity">
    <text evidence="1">Belongs to the metallo-dependent hydrolases superfamily. TatD-type hydrolase family.</text>
</comment>
<evidence type="ECO:0000256" key="3">
    <source>
        <dbReference type="ARBA" id="ARBA00022801"/>
    </source>
</evidence>
<dbReference type="PIRSF" id="PIRSF005902">
    <property type="entry name" value="DNase_TatD"/>
    <property type="match status" value="1"/>
</dbReference>
<dbReference type="STRING" id="401053.AciPR4_1326"/>
<dbReference type="HOGENOM" id="CLU_031506_4_0_0"/>
<feature type="binding site" evidence="4">
    <location>
        <position position="226"/>
    </location>
    <ligand>
        <name>a divalent metal cation</name>
        <dbReference type="ChEBI" id="CHEBI:60240"/>
        <label>1</label>
    </ligand>
</feature>
<dbReference type="FunFam" id="3.20.20.140:FF:000005">
    <property type="entry name" value="TatD family hydrolase"/>
    <property type="match status" value="1"/>
</dbReference>
<dbReference type="Pfam" id="PF01026">
    <property type="entry name" value="TatD_DNase"/>
    <property type="match status" value="1"/>
</dbReference>